<feature type="repeat" description="ANK" evidence="1">
    <location>
        <begin position="213"/>
        <end position="245"/>
    </location>
</feature>
<dbReference type="Gene3D" id="3.40.50.1580">
    <property type="entry name" value="Nucleoside phosphorylase domain"/>
    <property type="match status" value="1"/>
</dbReference>
<evidence type="ECO:0000313" key="3">
    <source>
        <dbReference type="Proteomes" id="UP000325945"/>
    </source>
</evidence>
<keyword evidence="1" id="KW-0040">ANK repeat</keyword>
<dbReference type="SUPFAM" id="SSF48403">
    <property type="entry name" value="Ankyrin repeat"/>
    <property type="match status" value="1"/>
</dbReference>
<proteinExistence type="predicted"/>
<name>A0A5N6WNC0_9EURO</name>
<evidence type="ECO:0000313" key="2">
    <source>
        <dbReference type="EMBL" id="KAE8322182.1"/>
    </source>
</evidence>
<dbReference type="PANTHER" id="PTHR46082">
    <property type="entry name" value="ATP/GTP-BINDING PROTEIN-RELATED"/>
    <property type="match status" value="1"/>
</dbReference>
<dbReference type="InterPro" id="IPR053137">
    <property type="entry name" value="NLR-like"/>
</dbReference>
<organism evidence="2 3">
    <name type="scientific">Aspergillus sergii</name>
    <dbReference type="NCBI Taxonomy" id="1034303"/>
    <lineage>
        <taxon>Eukaryota</taxon>
        <taxon>Fungi</taxon>
        <taxon>Dikarya</taxon>
        <taxon>Ascomycota</taxon>
        <taxon>Pezizomycotina</taxon>
        <taxon>Eurotiomycetes</taxon>
        <taxon>Eurotiomycetidae</taxon>
        <taxon>Eurotiales</taxon>
        <taxon>Aspergillaceae</taxon>
        <taxon>Aspergillus</taxon>
        <taxon>Aspergillus subgen. Circumdati</taxon>
    </lineage>
</organism>
<gene>
    <name evidence="2" type="ORF">BDV39DRAFT_210029</name>
</gene>
<sequence length="249" mass="27866">MAAAKAMLDEVHPDLSSSLSDHNTYALGTMGSHNIVIACLASEISSSETAYGYATSDAKDELVTWMNELPDNLDKAFEDTVEKIKRKPKRQLEVARQILYWLTSAFRYLTVEELEGYTLRKKQKDWLRDAPGIATTCLESLLTLGHSPNSEDSLKELLAGAPLVVYAAEQWRSHAREELDWKTEKNASPINAHGMIVGMVLDKEANTNKKERGRRTALSRATENGSQEIVKMLLDKKANADRANRLPEF</sequence>
<dbReference type="Pfam" id="PF00023">
    <property type="entry name" value="Ank"/>
    <property type="match status" value="1"/>
</dbReference>
<dbReference type="EMBL" id="ML741851">
    <property type="protein sequence ID" value="KAE8322182.1"/>
    <property type="molecule type" value="Genomic_DNA"/>
</dbReference>
<evidence type="ECO:0000256" key="1">
    <source>
        <dbReference type="PROSITE-ProRule" id="PRU00023"/>
    </source>
</evidence>
<accession>A0A5N6WNC0</accession>
<dbReference type="GO" id="GO:0003824">
    <property type="term" value="F:catalytic activity"/>
    <property type="evidence" value="ECO:0007669"/>
    <property type="project" value="InterPro"/>
</dbReference>
<keyword evidence="3" id="KW-1185">Reference proteome</keyword>
<dbReference type="PANTHER" id="PTHR46082:SF11">
    <property type="entry name" value="AAA+ ATPASE DOMAIN-CONTAINING PROTEIN-RELATED"/>
    <property type="match status" value="1"/>
</dbReference>
<dbReference type="GO" id="GO:0009116">
    <property type="term" value="P:nucleoside metabolic process"/>
    <property type="evidence" value="ECO:0007669"/>
    <property type="project" value="InterPro"/>
</dbReference>
<protein>
    <recommendedName>
        <fullName evidence="4">Ankyrin repeat-containing domain protein</fullName>
    </recommendedName>
</protein>
<evidence type="ECO:0008006" key="4">
    <source>
        <dbReference type="Google" id="ProtNLM"/>
    </source>
</evidence>
<reference evidence="3" key="1">
    <citation type="submission" date="2019-04" db="EMBL/GenBank/DDBJ databases">
        <title>Friends and foes A comparative genomics studyof 23 Aspergillus species from section Flavi.</title>
        <authorList>
            <consortium name="DOE Joint Genome Institute"/>
            <person name="Kjaerbolling I."/>
            <person name="Vesth T."/>
            <person name="Frisvad J.C."/>
            <person name="Nybo J.L."/>
            <person name="Theobald S."/>
            <person name="Kildgaard S."/>
            <person name="Isbrandt T."/>
            <person name="Kuo A."/>
            <person name="Sato A."/>
            <person name="Lyhne E.K."/>
            <person name="Kogle M.E."/>
            <person name="Wiebenga A."/>
            <person name="Kun R.S."/>
            <person name="Lubbers R.J."/>
            <person name="Makela M.R."/>
            <person name="Barry K."/>
            <person name="Chovatia M."/>
            <person name="Clum A."/>
            <person name="Daum C."/>
            <person name="Haridas S."/>
            <person name="He G."/>
            <person name="LaButti K."/>
            <person name="Lipzen A."/>
            <person name="Mondo S."/>
            <person name="Riley R."/>
            <person name="Salamov A."/>
            <person name="Simmons B.A."/>
            <person name="Magnuson J.K."/>
            <person name="Henrissat B."/>
            <person name="Mortensen U.H."/>
            <person name="Larsen T.O."/>
            <person name="Devries R.P."/>
            <person name="Grigoriev I.V."/>
            <person name="Machida M."/>
            <person name="Baker S.E."/>
            <person name="Andersen M.R."/>
        </authorList>
    </citation>
    <scope>NUCLEOTIDE SEQUENCE [LARGE SCALE GENOMIC DNA]</scope>
    <source>
        <strain evidence="3">CBS 130017</strain>
    </source>
</reference>
<dbReference type="Gene3D" id="1.25.40.20">
    <property type="entry name" value="Ankyrin repeat-containing domain"/>
    <property type="match status" value="1"/>
</dbReference>
<dbReference type="AlphaFoldDB" id="A0A5N6WNC0"/>
<dbReference type="InterPro" id="IPR035994">
    <property type="entry name" value="Nucleoside_phosphorylase_sf"/>
</dbReference>
<dbReference type="InterPro" id="IPR036770">
    <property type="entry name" value="Ankyrin_rpt-contain_sf"/>
</dbReference>
<dbReference type="Proteomes" id="UP000325945">
    <property type="component" value="Unassembled WGS sequence"/>
</dbReference>
<dbReference type="PROSITE" id="PS50088">
    <property type="entry name" value="ANK_REPEAT"/>
    <property type="match status" value="1"/>
</dbReference>
<dbReference type="InterPro" id="IPR002110">
    <property type="entry name" value="Ankyrin_rpt"/>
</dbReference>